<accession>A0ABD5YJI0</accession>
<reference evidence="2 3" key="1">
    <citation type="journal article" date="2019" name="Int. J. Syst. Evol. Microbiol.">
        <title>The Global Catalogue of Microorganisms (GCM) 10K type strain sequencing project: providing services to taxonomists for standard genome sequencing and annotation.</title>
        <authorList>
            <consortium name="The Broad Institute Genomics Platform"/>
            <consortium name="The Broad Institute Genome Sequencing Center for Infectious Disease"/>
            <person name="Wu L."/>
            <person name="Ma J."/>
        </authorList>
    </citation>
    <scope>NUCLEOTIDE SEQUENCE [LARGE SCALE GENOMIC DNA]</scope>
    <source>
        <strain evidence="2 3">RDMS1</strain>
    </source>
</reference>
<feature type="domain" description="BioF2-like acetyltransferase" evidence="1">
    <location>
        <begin position="169"/>
        <end position="305"/>
    </location>
</feature>
<dbReference type="EMBL" id="JBHTAX010000001">
    <property type="protein sequence ID" value="MFC7189052.1"/>
    <property type="molecule type" value="Genomic_DNA"/>
</dbReference>
<dbReference type="AlphaFoldDB" id="A0ABD5YJI0"/>
<evidence type="ECO:0000313" key="2">
    <source>
        <dbReference type="EMBL" id="MFC7189052.1"/>
    </source>
</evidence>
<dbReference type="InterPro" id="IPR038740">
    <property type="entry name" value="BioF2-like_GNAT_dom"/>
</dbReference>
<evidence type="ECO:0000259" key="1">
    <source>
        <dbReference type="Pfam" id="PF13480"/>
    </source>
</evidence>
<organism evidence="2 3">
    <name type="scientific">Halocatena marina</name>
    <dbReference type="NCBI Taxonomy" id="2934937"/>
    <lineage>
        <taxon>Archaea</taxon>
        <taxon>Methanobacteriati</taxon>
        <taxon>Methanobacteriota</taxon>
        <taxon>Stenosarchaea group</taxon>
        <taxon>Halobacteria</taxon>
        <taxon>Halobacteriales</taxon>
        <taxon>Natronomonadaceae</taxon>
        <taxon>Halocatena</taxon>
    </lineage>
</organism>
<dbReference type="InterPro" id="IPR050644">
    <property type="entry name" value="PG_Glycine_Bridge_Synth"/>
</dbReference>
<dbReference type="Proteomes" id="UP001596417">
    <property type="component" value="Unassembled WGS sequence"/>
</dbReference>
<gene>
    <name evidence="2" type="ORF">ACFQL7_03765</name>
</gene>
<evidence type="ECO:0000313" key="3">
    <source>
        <dbReference type="Proteomes" id="UP001596417"/>
    </source>
</evidence>
<sequence>MGVEIERIDGSDNEIWNRLVEQSPHTCLFHRHEALSVQAEHADTAVHPLVGYVGEEPIGLFPLFELTRGPIRTAFSPPPELRVSYLGPALLNGDGLKQRKLERRQRQFIDGCFEWADSEFDPKYGHMRIHGCYDDLRPFLWNGCDVTPSYTYLVDLSPGPEDLLMSFSRDARSNIQDGEEETFTIEEGGQAAISDIIEQVNNRYESQDIDYHVTPSFVKELAAGLPDGSVRPYALQVDGEFIGGLLALDDGDTVYRWQGGVRTDIDIDLPVNDLLDWHVMTEAMERDRATYDLVGADNPRINRYKAKFNPELVPFYTVERGSPVITSPAHAYKWIRDRT</sequence>
<protein>
    <submittedName>
        <fullName evidence="2">Lipid II:glycine glycyltransferase FemX</fullName>
    </submittedName>
</protein>
<dbReference type="SUPFAM" id="SSF55729">
    <property type="entry name" value="Acyl-CoA N-acyltransferases (Nat)"/>
    <property type="match status" value="1"/>
</dbReference>
<keyword evidence="3" id="KW-1185">Reference proteome</keyword>
<dbReference type="RefSeq" id="WP_390206467.1">
    <property type="nucleotide sequence ID" value="NZ_JBHTAX010000001.1"/>
</dbReference>
<dbReference type="Gene3D" id="3.40.630.30">
    <property type="match status" value="1"/>
</dbReference>
<dbReference type="Pfam" id="PF13480">
    <property type="entry name" value="Acetyltransf_6"/>
    <property type="match status" value="1"/>
</dbReference>
<name>A0ABD5YJI0_9EURY</name>
<dbReference type="PANTHER" id="PTHR36174">
    <property type="entry name" value="LIPID II:GLYCINE GLYCYLTRANSFERASE"/>
    <property type="match status" value="1"/>
</dbReference>
<dbReference type="PANTHER" id="PTHR36174:SF1">
    <property type="entry name" value="LIPID II:GLYCINE GLYCYLTRANSFERASE"/>
    <property type="match status" value="1"/>
</dbReference>
<proteinExistence type="predicted"/>
<dbReference type="InterPro" id="IPR016181">
    <property type="entry name" value="Acyl_CoA_acyltransferase"/>
</dbReference>
<comment type="caution">
    <text evidence="2">The sequence shown here is derived from an EMBL/GenBank/DDBJ whole genome shotgun (WGS) entry which is preliminary data.</text>
</comment>